<evidence type="ECO:0000313" key="3">
    <source>
        <dbReference type="Proteomes" id="UP000571950"/>
    </source>
</evidence>
<organism evidence="2 3">
    <name type="scientific">Sphingobium jiangsuense</name>
    <dbReference type="NCBI Taxonomy" id="870476"/>
    <lineage>
        <taxon>Bacteria</taxon>
        <taxon>Pseudomonadati</taxon>
        <taxon>Pseudomonadota</taxon>
        <taxon>Alphaproteobacteria</taxon>
        <taxon>Sphingomonadales</taxon>
        <taxon>Sphingomonadaceae</taxon>
        <taxon>Sphingobium</taxon>
    </lineage>
</organism>
<evidence type="ECO:0000259" key="1">
    <source>
        <dbReference type="Pfam" id="PF16242"/>
    </source>
</evidence>
<proteinExistence type="predicted"/>
<protein>
    <submittedName>
        <fullName evidence="2">General stress protein 26</fullName>
    </submittedName>
</protein>
<name>A0A7W6BE93_9SPHN</name>
<feature type="domain" description="General stress protein FMN-binding split barrel" evidence="1">
    <location>
        <begin position="14"/>
        <end position="134"/>
    </location>
</feature>
<gene>
    <name evidence="2" type="ORF">GGR43_000934</name>
</gene>
<dbReference type="InterPro" id="IPR052917">
    <property type="entry name" value="Stress-Dev_Protein"/>
</dbReference>
<dbReference type="InterPro" id="IPR038725">
    <property type="entry name" value="YdaG_split_barrel_FMN-bd"/>
</dbReference>
<sequence>MTDDIRAAMWKAMAQSPFLMVKLDTGHDHAEPLVAQLDEDVHGKFWFYTTRDNRIAPGGPAMAQFAARDHRLFCCISGTLVEEADPAVIERYWSPTIDSWYDGGRSDPDLLMMRFDLKEAEIWQPDSTLKGLFRLMSGKGGDPRKMGQHDVVSLE</sequence>
<dbReference type="PANTHER" id="PTHR34818">
    <property type="entry name" value="PROTEIN BLI-3"/>
    <property type="match status" value="1"/>
</dbReference>
<dbReference type="Proteomes" id="UP000571950">
    <property type="component" value="Unassembled WGS sequence"/>
</dbReference>
<dbReference type="SUPFAM" id="SSF50475">
    <property type="entry name" value="FMN-binding split barrel"/>
    <property type="match status" value="1"/>
</dbReference>
<keyword evidence="3" id="KW-1185">Reference proteome</keyword>
<comment type="caution">
    <text evidence="2">The sequence shown here is derived from an EMBL/GenBank/DDBJ whole genome shotgun (WGS) entry which is preliminary data.</text>
</comment>
<dbReference type="EMBL" id="JACIDT010000002">
    <property type="protein sequence ID" value="MBB3925233.1"/>
    <property type="molecule type" value="Genomic_DNA"/>
</dbReference>
<dbReference type="Gene3D" id="2.30.110.10">
    <property type="entry name" value="Electron Transport, Fmn-binding Protein, Chain A"/>
    <property type="match status" value="1"/>
</dbReference>
<dbReference type="PANTHER" id="PTHR34818:SF1">
    <property type="entry name" value="PROTEIN BLI-3"/>
    <property type="match status" value="1"/>
</dbReference>
<reference evidence="2 3" key="1">
    <citation type="submission" date="2020-08" db="EMBL/GenBank/DDBJ databases">
        <title>Genomic Encyclopedia of Type Strains, Phase IV (KMG-IV): sequencing the most valuable type-strain genomes for metagenomic binning, comparative biology and taxonomic classification.</title>
        <authorList>
            <person name="Goeker M."/>
        </authorList>
    </citation>
    <scope>NUCLEOTIDE SEQUENCE [LARGE SCALE GENOMIC DNA]</scope>
    <source>
        <strain evidence="2 3">DSM 26189</strain>
    </source>
</reference>
<dbReference type="AlphaFoldDB" id="A0A7W6BE93"/>
<dbReference type="InterPro" id="IPR012349">
    <property type="entry name" value="Split_barrel_FMN-bd"/>
</dbReference>
<evidence type="ECO:0000313" key="2">
    <source>
        <dbReference type="EMBL" id="MBB3925233.1"/>
    </source>
</evidence>
<dbReference type="Pfam" id="PF16242">
    <property type="entry name" value="Pyrid_ox_like"/>
    <property type="match status" value="1"/>
</dbReference>
<accession>A0A7W6BE93</accession>
<dbReference type="RefSeq" id="WP_188070767.1">
    <property type="nucleotide sequence ID" value="NZ_BSPS01000030.1"/>
</dbReference>